<reference evidence="1 2" key="1">
    <citation type="submission" date="2019-02" db="EMBL/GenBank/DDBJ databases">
        <title>Deep-cultivation of Planctomycetes and their phenomic and genomic characterization uncovers novel biology.</title>
        <authorList>
            <person name="Wiegand S."/>
            <person name="Jogler M."/>
            <person name="Boedeker C."/>
            <person name="Pinto D."/>
            <person name="Vollmers J."/>
            <person name="Rivas-Marin E."/>
            <person name="Kohn T."/>
            <person name="Peeters S.H."/>
            <person name="Heuer A."/>
            <person name="Rast P."/>
            <person name="Oberbeckmann S."/>
            <person name="Bunk B."/>
            <person name="Jeske O."/>
            <person name="Meyerdierks A."/>
            <person name="Storesund J.E."/>
            <person name="Kallscheuer N."/>
            <person name="Luecker S."/>
            <person name="Lage O.M."/>
            <person name="Pohl T."/>
            <person name="Merkel B.J."/>
            <person name="Hornburger P."/>
            <person name="Mueller R.-W."/>
            <person name="Bruemmer F."/>
            <person name="Labrenz M."/>
            <person name="Spormann A.M."/>
            <person name="Op Den Camp H."/>
            <person name="Overmann J."/>
            <person name="Amann R."/>
            <person name="Jetten M.S.M."/>
            <person name="Mascher T."/>
            <person name="Medema M.H."/>
            <person name="Devos D.P."/>
            <person name="Kaster A.-K."/>
            <person name="Ovreas L."/>
            <person name="Rohde M."/>
            <person name="Galperin M.Y."/>
            <person name="Jogler C."/>
        </authorList>
    </citation>
    <scope>NUCLEOTIDE SEQUENCE [LARGE SCALE GENOMIC DNA]</scope>
    <source>
        <strain evidence="1 2">Poly41</strain>
    </source>
</reference>
<gene>
    <name evidence="1" type="ORF">Poly41_55350</name>
</gene>
<proteinExistence type="predicted"/>
<dbReference type="EMBL" id="SJPV01000012">
    <property type="protein sequence ID" value="TWU32557.1"/>
    <property type="molecule type" value="Genomic_DNA"/>
</dbReference>
<dbReference type="Proteomes" id="UP000319143">
    <property type="component" value="Unassembled WGS sequence"/>
</dbReference>
<accession>A0A5C6DA20</accession>
<evidence type="ECO:0000313" key="2">
    <source>
        <dbReference type="Proteomes" id="UP000319143"/>
    </source>
</evidence>
<comment type="caution">
    <text evidence="1">The sequence shown here is derived from an EMBL/GenBank/DDBJ whole genome shotgun (WGS) entry which is preliminary data.</text>
</comment>
<dbReference type="AlphaFoldDB" id="A0A5C6DA20"/>
<keyword evidence="2" id="KW-1185">Reference proteome</keyword>
<sequence>MPLAEGRVAPPESLASSALQAIDPQVTEMPRVGNPQPETFGVGGGQGSGLRPAERLWAAALRSKTLPAGSRFIHRRGFSAGETTLGGHLPLRDCQLPVNYPTGVENDPIG</sequence>
<protein>
    <submittedName>
        <fullName evidence="1">Uncharacterized protein</fullName>
    </submittedName>
</protein>
<organism evidence="1 2">
    <name type="scientific">Novipirellula artificiosorum</name>
    <dbReference type="NCBI Taxonomy" id="2528016"/>
    <lineage>
        <taxon>Bacteria</taxon>
        <taxon>Pseudomonadati</taxon>
        <taxon>Planctomycetota</taxon>
        <taxon>Planctomycetia</taxon>
        <taxon>Pirellulales</taxon>
        <taxon>Pirellulaceae</taxon>
        <taxon>Novipirellula</taxon>
    </lineage>
</organism>
<evidence type="ECO:0000313" key="1">
    <source>
        <dbReference type="EMBL" id="TWU32557.1"/>
    </source>
</evidence>
<name>A0A5C6DA20_9BACT</name>